<dbReference type="PANTHER" id="PTHR23319">
    <property type="entry name" value="GRAM DOMAIN CONTAINING 1B, ISOFORM E"/>
    <property type="match status" value="1"/>
</dbReference>
<dbReference type="SMART" id="SM00568">
    <property type="entry name" value="GRAM"/>
    <property type="match status" value="1"/>
</dbReference>
<comment type="subcellular location">
    <subcellularLocation>
        <location evidence="1">Membrane</location>
        <topology evidence="1">Single-pass membrane protein</topology>
    </subcellularLocation>
</comment>
<evidence type="ECO:0000259" key="8">
    <source>
        <dbReference type="PROSITE" id="PS51778"/>
    </source>
</evidence>
<dbReference type="PANTHER" id="PTHR23319:SF4">
    <property type="entry name" value="GRAM DOMAIN CONTAINING 1B, ISOFORM E"/>
    <property type="match status" value="1"/>
</dbReference>
<gene>
    <name evidence="9" type="ORF">BABINDRAFT_163873</name>
</gene>
<dbReference type="Proteomes" id="UP000094336">
    <property type="component" value="Unassembled WGS sequence"/>
</dbReference>
<dbReference type="OrthoDB" id="2162691at2759"/>
<dbReference type="GO" id="GO:0032541">
    <property type="term" value="C:cortical endoplasmic reticulum"/>
    <property type="evidence" value="ECO:0007669"/>
    <property type="project" value="TreeGrafter"/>
</dbReference>
<dbReference type="Pfam" id="PF02893">
    <property type="entry name" value="GRAM"/>
    <property type="match status" value="1"/>
</dbReference>
<evidence type="ECO:0000256" key="6">
    <source>
        <dbReference type="SAM" id="MobiDB-lite"/>
    </source>
</evidence>
<dbReference type="GO" id="GO:0032934">
    <property type="term" value="F:sterol binding"/>
    <property type="evidence" value="ECO:0007669"/>
    <property type="project" value="TreeGrafter"/>
</dbReference>
<dbReference type="GO" id="GO:0005789">
    <property type="term" value="C:endoplasmic reticulum membrane"/>
    <property type="evidence" value="ECO:0007669"/>
    <property type="project" value="TreeGrafter"/>
</dbReference>
<feature type="domain" description="VASt" evidence="8">
    <location>
        <begin position="484"/>
        <end position="654"/>
    </location>
</feature>
<dbReference type="AlphaFoldDB" id="A0A1E3QHH9"/>
<dbReference type="PROSITE" id="PS51778">
    <property type="entry name" value="VAST"/>
    <property type="match status" value="1"/>
</dbReference>
<dbReference type="CDD" id="cd13220">
    <property type="entry name" value="PH-GRAM_GRAMDC"/>
    <property type="match status" value="1"/>
</dbReference>
<dbReference type="GO" id="GO:0005739">
    <property type="term" value="C:mitochondrion"/>
    <property type="evidence" value="ECO:0007669"/>
    <property type="project" value="TreeGrafter"/>
</dbReference>
<comment type="similarity">
    <text evidence="2">Belongs to the YSP2 family.</text>
</comment>
<dbReference type="InterPro" id="IPR004182">
    <property type="entry name" value="GRAM"/>
</dbReference>
<dbReference type="Pfam" id="PF16016">
    <property type="entry name" value="VASt"/>
    <property type="match status" value="1"/>
</dbReference>
<dbReference type="InterPro" id="IPR011993">
    <property type="entry name" value="PH-like_dom_sf"/>
</dbReference>
<dbReference type="GO" id="GO:0005886">
    <property type="term" value="C:plasma membrane"/>
    <property type="evidence" value="ECO:0007669"/>
    <property type="project" value="TreeGrafter"/>
</dbReference>
<feature type="region of interest" description="Disordered" evidence="6">
    <location>
        <begin position="195"/>
        <end position="214"/>
    </location>
</feature>
<organism evidence="9 10">
    <name type="scientific">Babjeviella inositovora NRRL Y-12698</name>
    <dbReference type="NCBI Taxonomy" id="984486"/>
    <lineage>
        <taxon>Eukaryota</taxon>
        <taxon>Fungi</taxon>
        <taxon>Dikarya</taxon>
        <taxon>Ascomycota</taxon>
        <taxon>Saccharomycotina</taxon>
        <taxon>Pichiomycetes</taxon>
        <taxon>Serinales incertae sedis</taxon>
        <taxon>Babjeviella</taxon>
    </lineage>
</organism>
<reference evidence="10" key="1">
    <citation type="submission" date="2016-05" db="EMBL/GenBank/DDBJ databases">
        <title>Comparative genomics of biotechnologically important yeasts.</title>
        <authorList>
            <consortium name="DOE Joint Genome Institute"/>
            <person name="Riley R."/>
            <person name="Haridas S."/>
            <person name="Wolfe K.H."/>
            <person name="Lopes M.R."/>
            <person name="Hittinger C.T."/>
            <person name="Goker M."/>
            <person name="Salamov A."/>
            <person name="Wisecaver J."/>
            <person name="Long T.M."/>
            <person name="Aerts A.L."/>
            <person name="Barry K."/>
            <person name="Choi C."/>
            <person name="Clum A."/>
            <person name="Coughlan A.Y."/>
            <person name="Deshpande S."/>
            <person name="Douglass A.P."/>
            <person name="Hanson S.J."/>
            <person name="Klenk H.-P."/>
            <person name="Labutti K."/>
            <person name="Lapidus A."/>
            <person name="Lindquist E."/>
            <person name="Lipzen A."/>
            <person name="Meier-Kolthoff J.P."/>
            <person name="Ohm R.A."/>
            <person name="Otillar R.P."/>
            <person name="Pangilinan J."/>
            <person name="Peng Y."/>
            <person name="Rokas A."/>
            <person name="Rosa C.A."/>
            <person name="Scheuner C."/>
            <person name="Sibirny A.A."/>
            <person name="Slot J.C."/>
            <person name="Stielow J.B."/>
            <person name="Sun H."/>
            <person name="Kurtzman C.P."/>
            <person name="Blackwell M."/>
            <person name="Grigoriev I.V."/>
            <person name="Jeffries T.W."/>
        </authorList>
    </citation>
    <scope>NUCLEOTIDE SEQUENCE [LARGE SCALE GENOMIC DNA]</scope>
    <source>
        <strain evidence="10">NRRL Y-12698</strain>
    </source>
</reference>
<evidence type="ECO:0000256" key="7">
    <source>
        <dbReference type="SAM" id="Phobius"/>
    </source>
</evidence>
<keyword evidence="3 7" id="KW-0812">Transmembrane</keyword>
<keyword evidence="5 7" id="KW-0472">Membrane</keyword>
<dbReference type="GO" id="GO:0032366">
    <property type="term" value="P:intracellular sterol transport"/>
    <property type="evidence" value="ECO:0007669"/>
    <property type="project" value="TreeGrafter"/>
</dbReference>
<evidence type="ECO:0000256" key="1">
    <source>
        <dbReference type="ARBA" id="ARBA00004167"/>
    </source>
</evidence>
<dbReference type="RefSeq" id="XP_018982477.1">
    <property type="nucleotide sequence ID" value="XM_019130156.1"/>
</dbReference>
<evidence type="ECO:0000256" key="3">
    <source>
        <dbReference type="ARBA" id="ARBA00022692"/>
    </source>
</evidence>
<sequence>MGSSPDSSTGFRHKYLRLSRRRSQSINDLVPYLSQPGLPKSQLHRDKSSRLSPHNSLIHLSDSKSLKHIFVPQHEPSCLFSDISELLPLIRPLERKPTREADTAGVPFTHINTPSVYSSMALPHPEILDTSSTETREGFMSLIISAAHHLTSSIVPREKPLVRGTDVSTSTILEENQSITKATMVQYVQSQSIKESSINTSSNDDPSLATFSEATKRDDTNPKVILTPATSEESTPGFVVALSPQVSKNRHKPKIFATFKTRRRLLSLNRTVLSADRSVRELSLSVPETPLEPTLDVEFHQLFKTLPMTEKCTAVYGCALSKEILVHGKLYVSTHHLCFNSNSPGWVTNLVIPLKKVVQIEKKSTAVMLPNAMVVQTLHERYVFASFLSRDSSSDMLTETWRNAVQESAVRGDPRRLRARRRSGTLSLTFCSPTDLSSEELDYHYSSNTEELSIASDEPKASELSSGAETGHAPTFLGYIKAPSDVEIVNETLNAPLGTVFGYLFGNDVLNLRNILEKQNNRDISQIPVFKKDPSGKKTRKYNYVKPLHGPIGPKQTKCEVTEIIEKEDFDSSIMVLRSARTPDMPSGGSFSVQTRFYFAWGENNGTKVYIVASVEWTSKSWIKNAVENGSISGQKELLGILISELKAFVAANGKGRTRSKSKRKKSEVIEAEVTPVVPPSPLPPGLITTTDSLSTAIPLPIPYIIKIPALLLIVYLIFSFFGRTSNGLLLGSAGMYQMEHNGRIYNLVPSVHDSRNEKYFEAGGELWDWMHDRAGTRKRGEERSG</sequence>
<protein>
    <recommendedName>
        <fullName evidence="8">VASt domain-containing protein</fullName>
    </recommendedName>
</protein>
<dbReference type="Gene3D" id="2.30.29.30">
    <property type="entry name" value="Pleckstrin-homology domain (PH domain)/Phosphotyrosine-binding domain (PTB)"/>
    <property type="match status" value="1"/>
</dbReference>
<dbReference type="EMBL" id="KV454443">
    <property type="protein sequence ID" value="ODQ77149.1"/>
    <property type="molecule type" value="Genomic_DNA"/>
</dbReference>
<accession>A0A1E3QHH9</accession>
<dbReference type="InterPro" id="IPR031968">
    <property type="entry name" value="VASt"/>
</dbReference>
<feature type="transmembrane region" description="Helical" evidence="7">
    <location>
        <begin position="704"/>
        <end position="723"/>
    </location>
</feature>
<evidence type="ECO:0000256" key="5">
    <source>
        <dbReference type="ARBA" id="ARBA00023136"/>
    </source>
</evidence>
<dbReference type="STRING" id="984486.A0A1E3QHH9"/>
<dbReference type="InterPro" id="IPR051482">
    <property type="entry name" value="Cholesterol_transport"/>
</dbReference>
<keyword evidence="4 7" id="KW-1133">Transmembrane helix</keyword>
<dbReference type="GeneID" id="30148009"/>
<evidence type="ECO:0000313" key="10">
    <source>
        <dbReference type="Proteomes" id="UP000094336"/>
    </source>
</evidence>
<name>A0A1E3QHH9_9ASCO</name>
<feature type="region of interest" description="Disordered" evidence="6">
    <location>
        <begin position="31"/>
        <end position="55"/>
    </location>
</feature>
<feature type="compositionally biased region" description="Polar residues" evidence="6">
    <location>
        <begin position="195"/>
        <end position="213"/>
    </location>
</feature>
<evidence type="ECO:0000256" key="4">
    <source>
        <dbReference type="ARBA" id="ARBA00022989"/>
    </source>
</evidence>
<evidence type="ECO:0000313" key="9">
    <source>
        <dbReference type="EMBL" id="ODQ77149.1"/>
    </source>
</evidence>
<dbReference type="GO" id="GO:0140268">
    <property type="term" value="C:endoplasmic reticulum-plasma membrane contact site"/>
    <property type="evidence" value="ECO:0007669"/>
    <property type="project" value="TreeGrafter"/>
</dbReference>
<keyword evidence="10" id="KW-1185">Reference proteome</keyword>
<proteinExistence type="inferred from homology"/>
<dbReference type="GO" id="GO:0120015">
    <property type="term" value="F:sterol transfer activity"/>
    <property type="evidence" value="ECO:0007669"/>
    <property type="project" value="TreeGrafter"/>
</dbReference>
<evidence type="ECO:0000256" key="2">
    <source>
        <dbReference type="ARBA" id="ARBA00006582"/>
    </source>
</evidence>